<organism evidence="1 2">
    <name type="scientific">Euplotes crassus</name>
    <dbReference type="NCBI Taxonomy" id="5936"/>
    <lineage>
        <taxon>Eukaryota</taxon>
        <taxon>Sar</taxon>
        <taxon>Alveolata</taxon>
        <taxon>Ciliophora</taxon>
        <taxon>Intramacronucleata</taxon>
        <taxon>Spirotrichea</taxon>
        <taxon>Hypotrichia</taxon>
        <taxon>Euplotida</taxon>
        <taxon>Euplotidae</taxon>
        <taxon>Moneuplotes</taxon>
    </lineage>
</organism>
<sequence>MALYSIKALFTYFKAYQPTLTTQRDIHYLYEKSEKVTAERYDKMIETITQKVKNEVFKRKIQTAKSGKRDHLSTLQRSKKSWFIPPDKSQKNLKTSGDFLNQCAPKEPLTSLYMKTYKHFGNTTQVGSLKGYFSTSCAAGSLIPDPKLIHKEMNKPNMFQNDYERINSKLENNFIPSVQSHLQGQFNTPVYNISRRSLTRAGPRFGMTRRRLSME</sequence>
<dbReference type="EMBL" id="CAMPGE010007167">
    <property type="protein sequence ID" value="CAI2366091.1"/>
    <property type="molecule type" value="Genomic_DNA"/>
</dbReference>
<protein>
    <submittedName>
        <fullName evidence="1">Uncharacterized protein</fullName>
    </submittedName>
</protein>
<reference evidence="1" key="1">
    <citation type="submission" date="2023-07" db="EMBL/GenBank/DDBJ databases">
        <authorList>
            <consortium name="AG Swart"/>
            <person name="Singh M."/>
            <person name="Singh A."/>
            <person name="Seah K."/>
            <person name="Emmerich C."/>
        </authorList>
    </citation>
    <scope>NUCLEOTIDE SEQUENCE</scope>
    <source>
        <strain evidence="1">DP1</strain>
    </source>
</reference>
<proteinExistence type="predicted"/>
<dbReference type="AlphaFoldDB" id="A0AAD1UDN8"/>
<dbReference type="Proteomes" id="UP001295684">
    <property type="component" value="Unassembled WGS sequence"/>
</dbReference>
<keyword evidence="2" id="KW-1185">Reference proteome</keyword>
<gene>
    <name evidence="1" type="ORF">ECRASSUSDP1_LOCUS7362</name>
</gene>
<evidence type="ECO:0000313" key="1">
    <source>
        <dbReference type="EMBL" id="CAI2366091.1"/>
    </source>
</evidence>
<accession>A0AAD1UDN8</accession>
<name>A0AAD1UDN8_EUPCR</name>
<evidence type="ECO:0000313" key="2">
    <source>
        <dbReference type="Proteomes" id="UP001295684"/>
    </source>
</evidence>
<comment type="caution">
    <text evidence="1">The sequence shown here is derived from an EMBL/GenBank/DDBJ whole genome shotgun (WGS) entry which is preliminary data.</text>
</comment>